<keyword evidence="2" id="KW-1185">Reference proteome</keyword>
<reference evidence="1 2" key="1">
    <citation type="journal article" date="2013" name="PLoS Genet.">
        <title>Distinctive expansion of potential virulence genes in the genome of the oomycete fish pathogen Saprolegnia parasitica.</title>
        <authorList>
            <person name="Jiang R.H."/>
            <person name="de Bruijn I."/>
            <person name="Haas B.J."/>
            <person name="Belmonte R."/>
            <person name="Lobach L."/>
            <person name="Christie J."/>
            <person name="van den Ackerveken G."/>
            <person name="Bottin A."/>
            <person name="Bulone V."/>
            <person name="Diaz-Moreno S.M."/>
            <person name="Dumas B."/>
            <person name="Fan L."/>
            <person name="Gaulin E."/>
            <person name="Govers F."/>
            <person name="Grenville-Briggs L.J."/>
            <person name="Horner N.R."/>
            <person name="Levin J.Z."/>
            <person name="Mammella M."/>
            <person name="Meijer H.J."/>
            <person name="Morris P."/>
            <person name="Nusbaum C."/>
            <person name="Oome S."/>
            <person name="Phillips A.J."/>
            <person name="van Rooyen D."/>
            <person name="Rzeszutek E."/>
            <person name="Saraiva M."/>
            <person name="Secombes C.J."/>
            <person name="Seidl M.F."/>
            <person name="Snel B."/>
            <person name="Stassen J.H."/>
            <person name="Sykes S."/>
            <person name="Tripathy S."/>
            <person name="van den Berg H."/>
            <person name="Vega-Arreguin J.C."/>
            <person name="Wawra S."/>
            <person name="Young S.K."/>
            <person name="Zeng Q."/>
            <person name="Dieguez-Uribeondo J."/>
            <person name="Russ C."/>
            <person name="Tyler B.M."/>
            <person name="van West P."/>
        </authorList>
    </citation>
    <scope>NUCLEOTIDE SEQUENCE [LARGE SCALE GENOMIC DNA]</scope>
    <source>
        <strain evidence="1 2">CBS 223.65</strain>
    </source>
</reference>
<gene>
    <name evidence="1" type="ORF">SPRG_15762</name>
</gene>
<evidence type="ECO:0000313" key="2">
    <source>
        <dbReference type="Proteomes" id="UP000030745"/>
    </source>
</evidence>
<dbReference type="KEGG" id="spar:SPRG_15762"/>
<organism evidence="1 2">
    <name type="scientific">Saprolegnia parasitica (strain CBS 223.65)</name>
    <dbReference type="NCBI Taxonomy" id="695850"/>
    <lineage>
        <taxon>Eukaryota</taxon>
        <taxon>Sar</taxon>
        <taxon>Stramenopiles</taxon>
        <taxon>Oomycota</taxon>
        <taxon>Saprolegniomycetes</taxon>
        <taxon>Saprolegniales</taxon>
        <taxon>Saprolegniaceae</taxon>
        <taxon>Saprolegnia</taxon>
    </lineage>
</organism>
<name>A0A067BQ67_SAPPC</name>
<dbReference type="AlphaFoldDB" id="A0A067BQ67"/>
<protein>
    <submittedName>
        <fullName evidence="1">Uncharacterized protein</fullName>
    </submittedName>
</protein>
<sequence length="93" mass="9602">MAVVAPLVAGKSKLGHFFTCDQGVEMQPCSVVGCDCPALDDASGCCASHLPSDQFFELGDIAFVADTDDATLVALDGVLQVPGTIVFVAPTHF</sequence>
<dbReference type="RefSeq" id="XP_012210364.1">
    <property type="nucleotide sequence ID" value="XM_012354974.1"/>
</dbReference>
<dbReference type="EMBL" id="KK583383">
    <property type="protein sequence ID" value="KDO18920.1"/>
    <property type="molecule type" value="Genomic_DNA"/>
</dbReference>
<evidence type="ECO:0000313" key="1">
    <source>
        <dbReference type="EMBL" id="KDO18920.1"/>
    </source>
</evidence>
<dbReference type="GeneID" id="24137454"/>
<accession>A0A067BQ67</accession>
<dbReference type="OMA" id="GVEMQPC"/>
<proteinExistence type="predicted"/>
<dbReference type="VEuPathDB" id="FungiDB:SPRG_15762"/>
<dbReference type="Proteomes" id="UP000030745">
    <property type="component" value="Unassembled WGS sequence"/>
</dbReference>